<dbReference type="AlphaFoldDB" id="Q2QAN6"/>
<proteinExistence type="predicted"/>
<organism evidence="2">
    <name type="scientific">uncultured marine group II euryarchaeote HF70_39H11</name>
    <dbReference type="NCBI Taxonomy" id="347541"/>
    <lineage>
        <taxon>Archaea</taxon>
        <taxon>Methanobacteriati</taxon>
        <taxon>Thermoplasmatota</taxon>
        <taxon>Candidatus Poseidoniia</taxon>
        <taxon>Candidatus Poseidoniales</taxon>
        <taxon>environmental samples</taxon>
    </lineage>
</organism>
<dbReference type="Gene3D" id="3.90.420.10">
    <property type="entry name" value="Oxidoreductase, molybdopterin-binding domain"/>
    <property type="match status" value="1"/>
</dbReference>
<reference evidence="2" key="1">
    <citation type="journal article" date="2006" name="Nature">
        <title>Proteorhodopsin lateral gene transfer between marine planktonic Bacteria and Archaea.</title>
        <authorList>
            <person name="Frigaard N.U."/>
            <person name="Martinez A."/>
            <person name="Mincer T.J."/>
            <person name="DeLong E.F."/>
        </authorList>
    </citation>
    <scope>NUCLEOTIDE SEQUENCE</scope>
</reference>
<dbReference type="EMBL" id="DQ156349">
    <property type="protein sequence ID" value="ABA61410.1"/>
    <property type="molecule type" value="Genomic_DNA"/>
</dbReference>
<sequence>MLVDSSMRKRELLEDGRARLPPGQFLTKRFPVLTYGSTPKVELEGWTFNVSGHGLSQPMQWTMDEFLALGEHETTRDFHCVTTWSRYDNTWAGVPIEAVWSLIKPHLTEEIGAVMLHCTCGYTTNLLIEDFLKEDNLFATHHDGKPLTPDHGGPLRFVCHHLYAWKSPKWVNGIELLSKDERGFWERNGYHKRGDPWAEERYAYQE</sequence>
<dbReference type="InterPro" id="IPR036374">
    <property type="entry name" value="OxRdtase_Mopterin-bd_sf"/>
</dbReference>
<name>Q2QAN6_9ARCH</name>
<feature type="domain" description="Oxidoreductase molybdopterin-binding" evidence="1">
    <location>
        <begin position="36"/>
        <end position="185"/>
    </location>
</feature>
<dbReference type="PANTHER" id="PTHR43032">
    <property type="entry name" value="PROTEIN-METHIONINE-SULFOXIDE REDUCTASE"/>
    <property type="match status" value="1"/>
</dbReference>
<dbReference type="CDD" id="cd02109">
    <property type="entry name" value="arch_bact_SO_family_Moco"/>
    <property type="match status" value="1"/>
</dbReference>
<evidence type="ECO:0000313" key="2">
    <source>
        <dbReference type="EMBL" id="ABA61410.1"/>
    </source>
</evidence>
<dbReference type="SUPFAM" id="SSF56524">
    <property type="entry name" value="Oxidoreductase molybdopterin-binding domain"/>
    <property type="match status" value="1"/>
</dbReference>
<accession>Q2QAN6</accession>
<dbReference type="InterPro" id="IPR000572">
    <property type="entry name" value="OxRdtase_Mopterin-bd_dom"/>
</dbReference>
<dbReference type="Pfam" id="PF00174">
    <property type="entry name" value="Oxidored_molyb"/>
    <property type="match status" value="1"/>
</dbReference>
<dbReference type="PANTHER" id="PTHR43032:SF4">
    <property type="entry name" value="OXIDOREDUCTASE MOLYBDOPTERIN-BINDING DOMAIN-CONTAINING PROTEIN"/>
    <property type="match status" value="1"/>
</dbReference>
<protein>
    <submittedName>
        <fullName evidence="2">Sulfite oxidase-like protein</fullName>
    </submittedName>
</protein>
<evidence type="ECO:0000259" key="1">
    <source>
        <dbReference type="Pfam" id="PF00174"/>
    </source>
</evidence>